<feature type="region of interest" description="Disordered" evidence="1">
    <location>
        <begin position="1"/>
        <end position="40"/>
    </location>
</feature>
<evidence type="ECO:0000256" key="1">
    <source>
        <dbReference type="SAM" id="MobiDB-lite"/>
    </source>
</evidence>
<name>A0A0S4LJ05_9BACT</name>
<dbReference type="EMBL" id="CZPZ01000023">
    <property type="protein sequence ID" value="CUS37569.1"/>
    <property type="molecule type" value="Genomic_DNA"/>
</dbReference>
<dbReference type="AlphaFoldDB" id="A0A0S4LJ05"/>
<gene>
    <name evidence="2" type="ORF">COMA2_30341</name>
</gene>
<feature type="compositionally biased region" description="Basic and acidic residues" evidence="1">
    <location>
        <begin position="29"/>
        <end position="40"/>
    </location>
</feature>
<evidence type="ECO:0000313" key="2">
    <source>
        <dbReference type="EMBL" id="CUS37569.1"/>
    </source>
</evidence>
<reference evidence="3" key="1">
    <citation type="submission" date="2015-10" db="EMBL/GenBank/DDBJ databases">
        <authorList>
            <person name="Luecker S."/>
            <person name="Luecker S."/>
        </authorList>
    </citation>
    <scope>NUCLEOTIDE SEQUENCE [LARGE SCALE GENOMIC DNA]</scope>
</reference>
<protein>
    <submittedName>
        <fullName evidence="2">Uncharacterized protein</fullName>
    </submittedName>
</protein>
<proteinExistence type="predicted"/>
<evidence type="ECO:0000313" key="3">
    <source>
        <dbReference type="Proteomes" id="UP000198736"/>
    </source>
</evidence>
<organism evidence="2 3">
    <name type="scientific">Candidatus Nitrospira nitrificans</name>
    <dbReference type="NCBI Taxonomy" id="1742973"/>
    <lineage>
        <taxon>Bacteria</taxon>
        <taxon>Pseudomonadati</taxon>
        <taxon>Nitrospirota</taxon>
        <taxon>Nitrospiria</taxon>
        <taxon>Nitrospirales</taxon>
        <taxon>Nitrospiraceae</taxon>
        <taxon>Nitrospira</taxon>
    </lineage>
</organism>
<accession>A0A0S4LJ05</accession>
<keyword evidence="3" id="KW-1185">Reference proteome</keyword>
<sequence>MAGVVIQRGGTPSAKELTHARAQNWRGTGMREKALRKIEE</sequence>
<dbReference type="Proteomes" id="UP000198736">
    <property type="component" value="Unassembled WGS sequence"/>
</dbReference>